<gene>
    <name evidence="5" type="ORF">HYFRA_00014133</name>
</gene>
<sequence length="185" mass="19692">MAPPASNPGSKPEVPPLEPVDAQSAMDRVRAIVFSFAKGEDQATASTPEKGWGVRLVSAMELLEASAHPVGRSVFRFTVKPEHCNGLNNLHGGCTATIFDWLTTSALAPIARPGYWLYAGVSRTLNVTYLRPVPVGTTVIIDSTVVHAGKRLCTLASTMKRESDGAVLAICEHGKVSIDPEVAKI</sequence>
<reference evidence="5" key="1">
    <citation type="submission" date="2021-07" db="EMBL/GenBank/DDBJ databases">
        <authorList>
            <person name="Durling M."/>
        </authorList>
    </citation>
    <scope>NUCLEOTIDE SEQUENCE</scope>
</reference>
<evidence type="ECO:0000256" key="3">
    <source>
        <dbReference type="SAM" id="MobiDB-lite"/>
    </source>
</evidence>
<dbReference type="OrthoDB" id="2831072at2759"/>
<dbReference type="Pfam" id="PF03061">
    <property type="entry name" value="4HBT"/>
    <property type="match status" value="1"/>
</dbReference>
<dbReference type="InterPro" id="IPR029069">
    <property type="entry name" value="HotDog_dom_sf"/>
</dbReference>
<comment type="similarity">
    <text evidence="1">Belongs to the thioesterase PaaI family.</text>
</comment>
<evidence type="ECO:0000313" key="5">
    <source>
        <dbReference type="EMBL" id="CAG8962024.1"/>
    </source>
</evidence>
<name>A0A9N9L9P2_9HELO</name>
<dbReference type="SUPFAM" id="SSF54637">
    <property type="entry name" value="Thioesterase/thiol ester dehydrase-isomerase"/>
    <property type="match status" value="1"/>
</dbReference>
<dbReference type="EMBL" id="CAJVRL010000126">
    <property type="protein sequence ID" value="CAG8962024.1"/>
    <property type="molecule type" value="Genomic_DNA"/>
</dbReference>
<feature type="region of interest" description="Disordered" evidence="3">
    <location>
        <begin position="1"/>
        <end position="21"/>
    </location>
</feature>
<dbReference type="GO" id="GO:0047617">
    <property type="term" value="F:fatty acyl-CoA hydrolase activity"/>
    <property type="evidence" value="ECO:0007669"/>
    <property type="project" value="InterPro"/>
</dbReference>
<dbReference type="InterPro" id="IPR039298">
    <property type="entry name" value="ACOT13"/>
</dbReference>
<dbReference type="NCBIfam" id="TIGR00369">
    <property type="entry name" value="unchar_dom_1"/>
    <property type="match status" value="1"/>
</dbReference>
<evidence type="ECO:0000313" key="6">
    <source>
        <dbReference type="Proteomes" id="UP000696280"/>
    </source>
</evidence>
<dbReference type="PANTHER" id="PTHR21660">
    <property type="entry name" value="THIOESTERASE SUPERFAMILY MEMBER-RELATED"/>
    <property type="match status" value="1"/>
</dbReference>
<evidence type="ECO:0000256" key="2">
    <source>
        <dbReference type="ARBA" id="ARBA00022801"/>
    </source>
</evidence>
<keyword evidence="6" id="KW-1185">Reference proteome</keyword>
<evidence type="ECO:0000259" key="4">
    <source>
        <dbReference type="Pfam" id="PF03061"/>
    </source>
</evidence>
<accession>A0A9N9L9P2</accession>
<dbReference type="Gene3D" id="3.10.129.10">
    <property type="entry name" value="Hotdog Thioesterase"/>
    <property type="match status" value="1"/>
</dbReference>
<dbReference type="InterPro" id="IPR006683">
    <property type="entry name" value="Thioestr_dom"/>
</dbReference>
<dbReference type="InterPro" id="IPR003736">
    <property type="entry name" value="PAAI_dom"/>
</dbReference>
<dbReference type="Proteomes" id="UP000696280">
    <property type="component" value="Unassembled WGS sequence"/>
</dbReference>
<keyword evidence="2" id="KW-0378">Hydrolase</keyword>
<protein>
    <recommendedName>
        <fullName evidence="4">Thioesterase domain-containing protein</fullName>
    </recommendedName>
</protein>
<comment type="caution">
    <text evidence="5">The sequence shown here is derived from an EMBL/GenBank/DDBJ whole genome shotgun (WGS) entry which is preliminary data.</text>
</comment>
<dbReference type="AlphaFoldDB" id="A0A9N9L9P2"/>
<organism evidence="5 6">
    <name type="scientific">Hymenoscyphus fraxineus</name>
    <dbReference type="NCBI Taxonomy" id="746836"/>
    <lineage>
        <taxon>Eukaryota</taxon>
        <taxon>Fungi</taxon>
        <taxon>Dikarya</taxon>
        <taxon>Ascomycota</taxon>
        <taxon>Pezizomycotina</taxon>
        <taxon>Leotiomycetes</taxon>
        <taxon>Helotiales</taxon>
        <taxon>Helotiaceae</taxon>
        <taxon>Hymenoscyphus</taxon>
    </lineage>
</organism>
<evidence type="ECO:0000256" key="1">
    <source>
        <dbReference type="ARBA" id="ARBA00008324"/>
    </source>
</evidence>
<proteinExistence type="inferred from homology"/>
<dbReference type="PANTHER" id="PTHR21660:SF1">
    <property type="entry name" value="ACYL-COENZYME A THIOESTERASE 13"/>
    <property type="match status" value="1"/>
</dbReference>
<feature type="domain" description="Thioesterase" evidence="4">
    <location>
        <begin position="88"/>
        <end position="165"/>
    </location>
</feature>
<dbReference type="CDD" id="cd03443">
    <property type="entry name" value="PaaI_thioesterase"/>
    <property type="match status" value="1"/>
</dbReference>